<feature type="domain" description="TniQ" evidence="1">
    <location>
        <begin position="31"/>
        <end position="161"/>
    </location>
</feature>
<dbReference type="EMBL" id="CP012677">
    <property type="protein sequence ID" value="ALE93396.1"/>
    <property type="molecule type" value="Genomic_DNA"/>
</dbReference>
<proteinExistence type="predicted"/>
<evidence type="ECO:0000259" key="1">
    <source>
        <dbReference type="Pfam" id="PF06527"/>
    </source>
</evidence>
<name>A0A0M4RQN4_9MICC</name>
<evidence type="ECO:0000313" key="3">
    <source>
        <dbReference type="Proteomes" id="UP000062833"/>
    </source>
</evidence>
<dbReference type="KEGG" id="aaq:AOC05_15485"/>
<dbReference type="AlphaFoldDB" id="A0A0M4RQN4"/>
<accession>A0A0M4RQN4</accession>
<gene>
    <name evidence="2" type="ORF">AOC05_15485</name>
</gene>
<dbReference type="Proteomes" id="UP000062833">
    <property type="component" value="Chromosome"/>
</dbReference>
<organism evidence="2 3">
    <name type="scientific">Arthrobacter alpinus</name>
    <dbReference type="NCBI Taxonomy" id="656366"/>
    <lineage>
        <taxon>Bacteria</taxon>
        <taxon>Bacillati</taxon>
        <taxon>Actinomycetota</taxon>
        <taxon>Actinomycetes</taxon>
        <taxon>Micrococcales</taxon>
        <taxon>Micrococcaceae</taxon>
        <taxon>Arthrobacter</taxon>
    </lineage>
</organism>
<reference evidence="3" key="1">
    <citation type="submission" date="2015-09" db="EMBL/GenBank/DDBJ databases">
        <title>Complete genome of Arthrobacter alpinus strain R3.8.</title>
        <authorList>
            <person name="See-Too W.S."/>
            <person name="Chan K.G."/>
        </authorList>
    </citation>
    <scope>NUCLEOTIDE SEQUENCE [LARGE SCALE GENOMIC DNA]</scope>
    <source>
        <strain evidence="3">R3.8</strain>
    </source>
</reference>
<sequence>MPTQPLDDDHSLTIVDQSVSVSDPVGDSLWPLQPTTVPGETLPSWLRAMARVYRIDTKTMVHLLGLPIRRQNYRTMHNAAQHFAQNVANTSGCRIEEFERMAAGWQLPALQRFTAETTATIVAAVNGSSYCPLCLKDNGGRWVTDWLNPLYTYCPEHAVRLEKLCPNCQSRPFHGIDWLWDNRDGWQCCKTNVATPYGDVVKTRVCGFDLRQAEPSGDTTAERLFAQDHLKWVLDSVLVGHQEIPMCGTLLKPREACTLFLGLIAHGKGIKTSKSGYQATPRTPEAVAEASRILCADTQREAQLELAALGRKASISLTVPTLAGNWLQLNTDTISPAKTVPGQAARDVERSPWEVWDQEAMLPRIHFHERNLPAEIWPSALEGIHSKHLYTTKIAISVALVRAIHQTDWSRAASRLGLQYKDHSKITRNVRKNDLVGEVNRQVYRIKPFLEALNDDELLIDYGRRRKELLNPEPLMKTLTKYWHDNVGTSADLPALTCRFWALYTGGDIRFVPALYSRIAMSQTETAMWMSDQDYRRTVQYHFNLLAKEILHNRGINEPVIWRPQIRNGDHAE</sequence>
<protein>
    <recommendedName>
        <fullName evidence="1">TniQ domain-containing protein</fullName>
    </recommendedName>
</protein>
<dbReference type="Pfam" id="PF06527">
    <property type="entry name" value="TniQ"/>
    <property type="match status" value="1"/>
</dbReference>
<dbReference type="InterPro" id="IPR009492">
    <property type="entry name" value="TniQ"/>
</dbReference>
<dbReference type="PATRIC" id="fig|656366.3.peg.3352"/>
<keyword evidence="3" id="KW-1185">Reference proteome</keyword>
<evidence type="ECO:0000313" key="2">
    <source>
        <dbReference type="EMBL" id="ALE93396.1"/>
    </source>
</evidence>